<dbReference type="EMBL" id="BMUT01000001">
    <property type="protein sequence ID" value="GGX61522.1"/>
    <property type="molecule type" value="Genomic_DNA"/>
</dbReference>
<evidence type="ECO:0000259" key="2">
    <source>
        <dbReference type="PROSITE" id="PS50995"/>
    </source>
</evidence>
<evidence type="ECO:0000256" key="1">
    <source>
        <dbReference type="SAM" id="MobiDB-lite"/>
    </source>
</evidence>
<proteinExistence type="predicted"/>
<comment type="caution">
    <text evidence="3">The sequence shown here is derived from an EMBL/GenBank/DDBJ whole genome shotgun (WGS) entry which is preliminary data.</text>
</comment>
<feature type="region of interest" description="Disordered" evidence="1">
    <location>
        <begin position="146"/>
        <end position="167"/>
    </location>
</feature>
<dbReference type="PRINTS" id="PR00598">
    <property type="entry name" value="HTHMARR"/>
</dbReference>
<dbReference type="SUPFAM" id="SSF46785">
    <property type="entry name" value="Winged helix' DNA-binding domain"/>
    <property type="match status" value="1"/>
</dbReference>
<reference evidence="4" key="1">
    <citation type="journal article" date="2019" name="Int. J. Syst. Evol. Microbiol.">
        <title>The Global Catalogue of Microorganisms (GCM) 10K type strain sequencing project: providing services to taxonomists for standard genome sequencing and annotation.</title>
        <authorList>
            <consortium name="The Broad Institute Genomics Platform"/>
            <consortium name="The Broad Institute Genome Sequencing Center for Infectious Disease"/>
            <person name="Wu L."/>
            <person name="Ma J."/>
        </authorList>
    </citation>
    <scope>NUCLEOTIDE SEQUENCE [LARGE SCALE GENOMIC DNA]</scope>
    <source>
        <strain evidence="4">JCM 4586</strain>
    </source>
</reference>
<gene>
    <name evidence="3" type="ORF">GCM10010324_02800</name>
</gene>
<dbReference type="CDD" id="cd00090">
    <property type="entry name" value="HTH_ARSR"/>
    <property type="match status" value="1"/>
</dbReference>
<dbReference type="InterPro" id="IPR000835">
    <property type="entry name" value="HTH_MarR-typ"/>
</dbReference>
<dbReference type="Pfam" id="PF12802">
    <property type="entry name" value="MarR_2"/>
    <property type="match status" value="1"/>
</dbReference>
<name>A0ABQ2Y438_9ACTN</name>
<evidence type="ECO:0000313" key="3">
    <source>
        <dbReference type="EMBL" id="GGX61522.1"/>
    </source>
</evidence>
<dbReference type="InterPro" id="IPR011991">
    <property type="entry name" value="ArsR-like_HTH"/>
</dbReference>
<dbReference type="PANTHER" id="PTHR33164">
    <property type="entry name" value="TRANSCRIPTIONAL REGULATOR, MARR FAMILY"/>
    <property type="match status" value="1"/>
</dbReference>
<dbReference type="Proteomes" id="UP000659223">
    <property type="component" value="Unassembled WGS sequence"/>
</dbReference>
<keyword evidence="4" id="KW-1185">Reference proteome</keyword>
<dbReference type="RefSeq" id="WP_229898669.1">
    <property type="nucleotide sequence ID" value="NZ_BMUT01000001.1"/>
</dbReference>
<accession>A0ABQ2Y438</accession>
<dbReference type="Gene3D" id="1.10.10.10">
    <property type="entry name" value="Winged helix-like DNA-binding domain superfamily/Winged helix DNA-binding domain"/>
    <property type="match status" value="1"/>
</dbReference>
<sequence length="167" mass="18020">MPERAELVERIREESRRHYAAWTLFNQAMADHLGLHPTDLQCLSLLAMEREPLSTGEVARLAGLTPGSATRLVDRLEKAGLVERRADPGDRRRALVALAPAAQTRISAAWDVPGGAFRALLDGYGDEELAVIGDYLHKGSEVGRTQAERLRAAGRAGESTPPAAASS</sequence>
<evidence type="ECO:0000313" key="4">
    <source>
        <dbReference type="Proteomes" id="UP000659223"/>
    </source>
</evidence>
<dbReference type="InterPro" id="IPR036390">
    <property type="entry name" value="WH_DNA-bd_sf"/>
</dbReference>
<dbReference type="PROSITE" id="PS50995">
    <property type="entry name" value="HTH_MARR_2"/>
    <property type="match status" value="1"/>
</dbReference>
<dbReference type="PANTHER" id="PTHR33164:SF106">
    <property type="entry name" value="TRANSCRIPTIONAL REGULATORY PROTEIN"/>
    <property type="match status" value="1"/>
</dbReference>
<feature type="domain" description="HTH marR-type" evidence="2">
    <location>
        <begin position="4"/>
        <end position="141"/>
    </location>
</feature>
<dbReference type="InterPro" id="IPR036388">
    <property type="entry name" value="WH-like_DNA-bd_sf"/>
</dbReference>
<dbReference type="SMART" id="SM00347">
    <property type="entry name" value="HTH_MARR"/>
    <property type="match status" value="1"/>
</dbReference>
<organism evidence="3 4">
    <name type="scientific">Streptomyces hiroshimensis</name>
    <dbReference type="NCBI Taxonomy" id="66424"/>
    <lineage>
        <taxon>Bacteria</taxon>
        <taxon>Bacillati</taxon>
        <taxon>Actinomycetota</taxon>
        <taxon>Actinomycetes</taxon>
        <taxon>Kitasatosporales</taxon>
        <taxon>Streptomycetaceae</taxon>
        <taxon>Streptomyces</taxon>
    </lineage>
</organism>
<dbReference type="InterPro" id="IPR039422">
    <property type="entry name" value="MarR/SlyA-like"/>
</dbReference>
<protein>
    <submittedName>
        <fullName evidence="3">Transcriptional regulator</fullName>
    </submittedName>
</protein>